<organism evidence="2 3">
    <name type="scientific">Serendipita indica (strain DSM 11827)</name>
    <name type="common">Root endophyte fungus</name>
    <name type="synonym">Piriformospora indica</name>
    <dbReference type="NCBI Taxonomy" id="1109443"/>
    <lineage>
        <taxon>Eukaryota</taxon>
        <taxon>Fungi</taxon>
        <taxon>Dikarya</taxon>
        <taxon>Basidiomycota</taxon>
        <taxon>Agaricomycotina</taxon>
        <taxon>Agaricomycetes</taxon>
        <taxon>Sebacinales</taxon>
        <taxon>Serendipitaceae</taxon>
        <taxon>Serendipita</taxon>
    </lineage>
</organism>
<dbReference type="EMBL" id="CAFZ01000146">
    <property type="protein sequence ID" value="CCA72067.1"/>
    <property type="molecule type" value="Genomic_DNA"/>
</dbReference>
<sequence length="466" mass="50760">MADLGSQLLGARTPRKTPGTLSARRSNVSLRQSGSLAQDLGGSDNDGGQRFTLAHELAAALMPDPNSSSRMLADEFGIELEEDGDGEAETTPDDNLQIHVPQHVDNPPELAQAEPLPVKPAPSRGLSSVAGDGPDVAAIRKQSPPPVFEKDPFLVLNQSLKSTDKFINQLRRLDSEPAHTSLASQESSLEELAATIIRKLDETTRAREEQVRELLGYEREFRKIAGEIGGNDLLGDLDELERIDGLIDEQSAPKEPTQTDEELTVPRHTRPVSSAWEDAPDPHSLDALMEEEEEEEEEEEDGYNEPNTPAKDVTFLPPSPPSTGPPTPSSTLPHLAHMRTITQSLVSSLGTISEQAQVNAAATTEAGRKIRMLKNKLGGWKSEWESAERSRIRIEKWEAGIWDDGTDITVLSPTSPRDSSPPDSLPKGVTPGKRIDVRKIVEEELRAFSLVLQEAANKTNAIMASS</sequence>
<evidence type="ECO:0000256" key="1">
    <source>
        <dbReference type="SAM" id="MobiDB-lite"/>
    </source>
</evidence>
<dbReference type="Proteomes" id="UP000007148">
    <property type="component" value="Unassembled WGS sequence"/>
</dbReference>
<proteinExistence type="predicted"/>
<feature type="compositionally biased region" description="Low complexity" evidence="1">
    <location>
        <begin position="412"/>
        <end position="426"/>
    </location>
</feature>
<comment type="caution">
    <text evidence="2">The sequence shown here is derived from an EMBL/GenBank/DDBJ whole genome shotgun (WGS) entry which is preliminary data.</text>
</comment>
<reference evidence="2 3" key="1">
    <citation type="journal article" date="2011" name="PLoS Pathog.">
        <title>Endophytic Life Strategies Decoded by Genome and Transcriptome Analyses of the Mutualistic Root Symbiont Piriformospora indica.</title>
        <authorList>
            <person name="Zuccaro A."/>
            <person name="Lahrmann U."/>
            <person name="Guldener U."/>
            <person name="Langen G."/>
            <person name="Pfiffi S."/>
            <person name="Biedenkopf D."/>
            <person name="Wong P."/>
            <person name="Samans B."/>
            <person name="Grimm C."/>
            <person name="Basiewicz M."/>
            <person name="Murat C."/>
            <person name="Martin F."/>
            <person name="Kogel K.H."/>
        </authorList>
    </citation>
    <scope>NUCLEOTIDE SEQUENCE [LARGE SCALE GENOMIC DNA]</scope>
    <source>
        <strain evidence="2 3">DSM 11827</strain>
    </source>
</reference>
<evidence type="ECO:0000313" key="3">
    <source>
        <dbReference type="Proteomes" id="UP000007148"/>
    </source>
</evidence>
<dbReference type="OMA" id="EHTQVNA"/>
<feature type="region of interest" description="Disordered" evidence="1">
    <location>
        <begin position="84"/>
        <end position="134"/>
    </location>
</feature>
<name>G4TL67_SERID</name>
<dbReference type="InParanoid" id="G4TL67"/>
<feature type="region of interest" description="Disordered" evidence="1">
    <location>
        <begin position="1"/>
        <end position="49"/>
    </location>
</feature>
<gene>
    <name evidence="2" type="ORF">PIIN_06003</name>
</gene>
<accession>G4TL67</accession>
<dbReference type="AlphaFoldDB" id="G4TL67"/>
<feature type="region of interest" description="Disordered" evidence="1">
    <location>
        <begin position="247"/>
        <end position="333"/>
    </location>
</feature>
<dbReference type="OrthoDB" id="3364905at2759"/>
<feature type="compositionally biased region" description="Pro residues" evidence="1">
    <location>
        <begin position="317"/>
        <end position="328"/>
    </location>
</feature>
<protein>
    <submittedName>
        <fullName evidence="2">Uncharacterized protein</fullName>
    </submittedName>
</protein>
<feature type="compositionally biased region" description="Polar residues" evidence="1">
    <location>
        <begin position="19"/>
        <end position="36"/>
    </location>
</feature>
<keyword evidence="3" id="KW-1185">Reference proteome</keyword>
<feature type="region of interest" description="Disordered" evidence="1">
    <location>
        <begin position="412"/>
        <end position="432"/>
    </location>
</feature>
<evidence type="ECO:0000313" key="2">
    <source>
        <dbReference type="EMBL" id="CCA72067.1"/>
    </source>
</evidence>
<dbReference type="HOGENOM" id="CLU_028821_0_0_1"/>
<dbReference type="eggNOG" id="ENOG502SEMH">
    <property type="taxonomic scope" value="Eukaryota"/>
</dbReference>
<feature type="compositionally biased region" description="Acidic residues" evidence="1">
    <location>
        <begin position="288"/>
        <end position="303"/>
    </location>
</feature>